<keyword evidence="2" id="KW-1185">Reference proteome</keyword>
<proteinExistence type="predicted"/>
<sequence>MVSLTSVLLFAGLAVAAPAGEATPKLNKRFNGGWCGVHVHTFDGENEKGSHEFNVWVYDGKQQLVWSKEGIWGDGQLMAESEGLPQVLNINTHGPGDDVATFTYGDDAWGSGKWDSNNGRCSVGKQDSPSLTSSTVTIDLDCPIDGRDIVPELADTGRPLTGTVLASILDPRTAKLGLLLTVSSPVSSVDSASLFELAHEQTILMETEVANGAPALKPVLFFDIDNCLYSRSHKIHDRMAKLINEYFVTHLALSPDDAKRLSEEYYLKYGLAIEGLVRHHQIDPLDFNSKVDDVIPLEEILSPNSELRQLLESIDRDKVTPWLVTNAYVNHAKRVLHLLGVEDLFDGLTYCDYTEVPFICKPSKAMYAKAMREAGVERPQDCYFVDDSYINCKGAEEVGWTAAHLVEEDLPVPETQASKFQIRHLQELRDVYPQFFKVA</sequence>
<comment type="caution">
    <text evidence="1">The sequence shown here is derived from an EMBL/GenBank/DDBJ whole genome shotgun (WGS) entry which is preliminary data.</text>
</comment>
<evidence type="ECO:0000313" key="2">
    <source>
        <dbReference type="Proteomes" id="UP001148629"/>
    </source>
</evidence>
<gene>
    <name evidence="1" type="ORF">NM208_g1980</name>
</gene>
<accession>A0ACC1SUA4</accession>
<protein>
    <submittedName>
        <fullName evidence="1">Uncharacterized protein</fullName>
    </submittedName>
</protein>
<name>A0ACC1SUA4_9HYPO</name>
<reference evidence="1" key="1">
    <citation type="submission" date="2022-08" db="EMBL/GenBank/DDBJ databases">
        <title>Genome Sequence of Fusarium decemcellulare.</title>
        <authorList>
            <person name="Buettner E."/>
        </authorList>
    </citation>
    <scope>NUCLEOTIDE SEQUENCE</scope>
    <source>
        <strain evidence="1">Babe19</strain>
    </source>
</reference>
<evidence type="ECO:0000313" key="1">
    <source>
        <dbReference type="EMBL" id="KAJ3546466.1"/>
    </source>
</evidence>
<dbReference type="EMBL" id="JANRMS010000112">
    <property type="protein sequence ID" value="KAJ3546466.1"/>
    <property type="molecule type" value="Genomic_DNA"/>
</dbReference>
<organism evidence="1 2">
    <name type="scientific">Fusarium decemcellulare</name>
    <dbReference type="NCBI Taxonomy" id="57161"/>
    <lineage>
        <taxon>Eukaryota</taxon>
        <taxon>Fungi</taxon>
        <taxon>Dikarya</taxon>
        <taxon>Ascomycota</taxon>
        <taxon>Pezizomycotina</taxon>
        <taxon>Sordariomycetes</taxon>
        <taxon>Hypocreomycetidae</taxon>
        <taxon>Hypocreales</taxon>
        <taxon>Nectriaceae</taxon>
        <taxon>Fusarium</taxon>
        <taxon>Fusarium decemcellulare species complex</taxon>
    </lineage>
</organism>
<dbReference type="Proteomes" id="UP001148629">
    <property type="component" value="Unassembled WGS sequence"/>
</dbReference>